<protein>
    <submittedName>
        <fullName evidence="3">Glycosyltransferase</fullName>
    </submittedName>
</protein>
<dbReference type="OrthoDB" id="9805366at2"/>
<dbReference type="PANTHER" id="PTHR48050:SF13">
    <property type="entry name" value="STEROL 3-BETA-GLUCOSYLTRANSFERASE UGT80A2"/>
    <property type="match status" value="1"/>
</dbReference>
<dbReference type="Proteomes" id="UP001527202">
    <property type="component" value="Unassembled WGS sequence"/>
</dbReference>
<dbReference type="GO" id="GO:0016757">
    <property type="term" value="F:glycosyltransferase activity"/>
    <property type="evidence" value="ECO:0007669"/>
    <property type="project" value="UniProtKB-ARBA"/>
</dbReference>
<dbReference type="Gene3D" id="3.40.50.2000">
    <property type="entry name" value="Glycogen Phosphorylase B"/>
    <property type="match status" value="2"/>
</dbReference>
<dbReference type="GeneID" id="95378673"/>
<dbReference type="RefSeq" id="WP_042235071.1">
    <property type="nucleotide sequence ID" value="NZ_CP026520.1"/>
</dbReference>
<dbReference type="InterPro" id="IPR010610">
    <property type="entry name" value="EryCIII-like_C"/>
</dbReference>
<dbReference type="EMBL" id="JAMDMJ010000058">
    <property type="protein sequence ID" value="MCY9599884.1"/>
    <property type="molecule type" value="Genomic_DNA"/>
</dbReference>
<dbReference type="AlphaFoldDB" id="A0A410X407"/>
<name>A0A410X407_9BACL</name>
<feature type="domain" description="Erythromycin biosynthesis protein CIII-like C-terminal" evidence="1">
    <location>
        <begin position="248"/>
        <end position="369"/>
    </location>
</feature>
<dbReference type="PANTHER" id="PTHR48050">
    <property type="entry name" value="STEROL 3-BETA-GLUCOSYLTRANSFERASE"/>
    <property type="match status" value="1"/>
</dbReference>
<dbReference type="Proteomes" id="UP000288943">
    <property type="component" value="Chromosome"/>
</dbReference>
<evidence type="ECO:0000259" key="1">
    <source>
        <dbReference type="Pfam" id="PF06722"/>
    </source>
</evidence>
<evidence type="ECO:0000313" key="4">
    <source>
        <dbReference type="Proteomes" id="UP000288943"/>
    </source>
</evidence>
<sequence>MKITLLPYDDPEAGKPFAALASALQAGGYEAGVVVPAGSIPYPAHSGTGRALMPRRVWKLPGLKKDGLEKEGAGDGYGNLPEVCAESDLIITDLRMLESALAVSDELNSKLIAVVLTPPCPVSRSAAVVSAALKKLPFFYGAVRKREAGYAWPLTCKAVQDKLILRDIPVLHAYSACFLKRPGEWGGAAGRIVTGEWITTMAGTGDFICSSKSCEDTEQWLNEGEAPLYFGFSGLPLQAQAHCIETALDAVREFSCRAVIEADWEALGRLRHELPGYALPIEEADYDRLFPRCRSIVHRGSAAAAHASLRAGIPALVCPAAAEEKVWGRLTATTGAGSCLPLNKVAQKKLTQALKVLEHKRMKNKAAELGIGLRRENGIETAISFIDRYLSWTQYRKF</sequence>
<organism evidence="3 4">
    <name type="scientific">Paenibacillus chitinolyticus</name>
    <dbReference type="NCBI Taxonomy" id="79263"/>
    <lineage>
        <taxon>Bacteria</taxon>
        <taxon>Bacillati</taxon>
        <taxon>Bacillota</taxon>
        <taxon>Bacilli</taxon>
        <taxon>Bacillales</taxon>
        <taxon>Paenibacillaceae</taxon>
        <taxon>Paenibacillus</taxon>
    </lineage>
</organism>
<dbReference type="InterPro" id="IPR050426">
    <property type="entry name" value="Glycosyltransferase_28"/>
</dbReference>
<gene>
    <name evidence="2" type="ORF">M5X16_29475</name>
    <name evidence="3" type="ORF">PC41400_28190</name>
</gene>
<accession>A0A410X407</accession>
<evidence type="ECO:0000313" key="3">
    <source>
        <dbReference type="EMBL" id="QAV21340.1"/>
    </source>
</evidence>
<keyword evidence="5" id="KW-1185">Reference proteome</keyword>
<evidence type="ECO:0000313" key="5">
    <source>
        <dbReference type="Proteomes" id="UP001527202"/>
    </source>
</evidence>
<dbReference type="KEGG" id="pchi:PC41400_28190"/>
<dbReference type="SUPFAM" id="SSF53756">
    <property type="entry name" value="UDP-Glycosyltransferase/glycogen phosphorylase"/>
    <property type="match status" value="1"/>
</dbReference>
<reference evidence="3 4" key="1">
    <citation type="submission" date="2018-01" db="EMBL/GenBank/DDBJ databases">
        <title>The whole genome sequencing and assembly of Paenibacillus chitinolyticus KCCM 41400 strain.</title>
        <authorList>
            <person name="Kim J.-Y."/>
            <person name="Park M.-K."/>
            <person name="Lee Y.-J."/>
            <person name="Yi H."/>
            <person name="Bahn Y.-S."/>
            <person name="Kim J.F."/>
            <person name="Lee D.-W."/>
        </authorList>
    </citation>
    <scope>NUCLEOTIDE SEQUENCE [LARGE SCALE GENOMIC DNA]</scope>
    <source>
        <strain evidence="3 4">KCCM 41400</strain>
    </source>
</reference>
<reference evidence="2 5" key="2">
    <citation type="submission" date="2022-05" db="EMBL/GenBank/DDBJ databases">
        <title>Genome Sequencing of Bee-Associated Microbes.</title>
        <authorList>
            <person name="Dunlap C."/>
        </authorList>
    </citation>
    <scope>NUCLEOTIDE SEQUENCE [LARGE SCALE GENOMIC DNA]</scope>
    <source>
        <strain evidence="2 5">NRRL B-23120</strain>
    </source>
</reference>
<evidence type="ECO:0000313" key="2">
    <source>
        <dbReference type="EMBL" id="MCY9599884.1"/>
    </source>
</evidence>
<proteinExistence type="predicted"/>
<dbReference type="Pfam" id="PF06722">
    <property type="entry name" value="EryCIII-like_C"/>
    <property type="match status" value="1"/>
</dbReference>
<dbReference type="EMBL" id="CP026520">
    <property type="protein sequence ID" value="QAV21340.1"/>
    <property type="molecule type" value="Genomic_DNA"/>
</dbReference>
<keyword evidence="3" id="KW-0808">Transferase</keyword>